<feature type="compositionally biased region" description="Basic and acidic residues" evidence="1">
    <location>
        <begin position="11"/>
        <end position="20"/>
    </location>
</feature>
<dbReference type="InterPro" id="IPR051446">
    <property type="entry name" value="HTH_trans_reg/aminotransferase"/>
</dbReference>
<evidence type="ECO:0000256" key="1">
    <source>
        <dbReference type="SAM" id="MobiDB-lite"/>
    </source>
</evidence>
<evidence type="ECO:0000313" key="2">
    <source>
        <dbReference type="EMBL" id="VVE41209.1"/>
    </source>
</evidence>
<proteinExistence type="predicted"/>
<evidence type="ECO:0000313" key="3">
    <source>
        <dbReference type="Proteomes" id="UP000414233"/>
    </source>
</evidence>
<gene>
    <name evidence="2" type="ORF">PTE30175_04069</name>
</gene>
<dbReference type="InterPro" id="IPR015424">
    <property type="entry name" value="PyrdxlP-dep_Trfase"/>
</dbReference>
<accession>A0A5E4XXP5</accession>
<dbReference type="SUPFAM" id="SSF53383">
    <property type="entry name" value="PLP-dependent transferases"/>
    <property type="match status" value="1"/>
</dbReference>
<name>A0A5E4XXP5_9BURK</name>
<feature type="region of interest" description="Disordered" evidence="1">
    <location>
        <begin position="1"/>
        <end position="28"/>
    </location>
</feature>
<dbReference type="RefSeq" id="WP_224788890.1">
    <property type="nucleotide sequence ID" value="NZ_CABPRZ010000020.1"/>
</dbReference>
<dbReference type="InterPro" id="IPR015421">
    <property type="entry name" value="PyrdxlP-dep_Trfase_major"/>
</dbReference>
<dbReference type="EMBL" id="CABPRZ010000020">
    <property type="protein sequence ID" value="VVE41209.1"/>
    <property type="molecule type" value="Genomic_DNA"/>
</dbReference>
<protein>
    <submittedName>
        <fullName evidence="2">GntR family transcriptional regulator</fullName>
    </submittedName>
</protein>
<reference evidence="2 3" key="1">
    <citation type="submission" date="2019-08" db="EMBL/GenBank/DDBJ databases">
        <authorList>
            <person name="Peeters C."/>
        </authorList>
    </citation>
    <scope>NUCLEOTIDE SEQUENCE [LARGE SCALE GENOMIC DNA]</scope>
    <source>
        <strain evidence="2 3">LMG 30175</strain>
    </source>
</reference>
<dbReference type="PANTHER" id="PTHR46577:SF1">
    <property type="entry name" value="HTH-TYPE TRANSCRIPTIONAL REGULATORY PROTEIN GABR"/>
    <property type="match status" value="1"/>
</dbReference>
<dbReference type="Proteomes" id="UP000414233">
    <property type="component" value="Unassembled WGS sequence"/>
</dbReference>
<dbReference type="Gene3D" id="3.40.640.10">
    <property type="entry name" value="Type I PLP-dependent aspartate aminotransferase-like (Major domain)"/>
    <property type="match status" value="1"/>
</dbReference>
<dbReference type="PANTHER" id="PTHR46577">
    <property type="entry name" value="HTH-TYPE TRANSCRIPTIONAL REGULATORY PROTEIN GABR"/>
    <property type="match status" value="1"/>
</dbReference>
<keyword evidence="3" id="KW-1185">Reference proteome</keyword>
<organism evidence="2 3">
    <name type="scientific">Pandoraea terrae</name>
    <dbReference type="NCBI Taxonomy" id="1537710"/>
    <lineage>
        <taxon>Bacteria</taxon>
        <taxon>Pseudomonadati</taxon>
        <taxon>Pseudomonadota</taxon>
        <taxon>Betaproteobacteria</taxon>
        <taxon>Burkholderiales</taxon>
        <taxon>Burkholderiaceae</taxon>
        <taxon>Pandoraea</taxon>
    </lineage>
</organism>
<sequence length="137" mass="15188">MGTFAPQCHHRAGDARHDATEQPPGGRRHERRIVVDFLARERGIRSEVDRVFLINGCQQGLDIATRSLLRPHDPVAVDALRIATALAECGIAVSKAEAYATTRHAPHALRLGLSSVPMEQLRPVLMQVRETIEQFPI</sequence>
<dbReference type="AlphaFoldDB" id="A0A5E4XXP5"/>